<organism evidence="1 2">
    <name type="scientific">Ancylostoma ceylanicum</name>
    <dbReference type="NCBI Taxonomy" id="53326"/>
    <lineage>
        <taxon>Eukaryota</taxon>
        <taxon>Metazoa</taxon>
        <taxon>Ecdysozoa</taxon>
        <taxon>Nematoda</taxon>
        <taxon>Chromadorea</taxon>
        <taxon>Rhabditida</taxon>
        <taxon>Rhabditina</taxon>
        <taxon>Rhabditomorpha</taxon>
        <taxon>Strongyloidea</taxon>
        <taxon>Ancylostomatidae</taxon>
        <taxon>Ancylostomatinae</taxon>
        <taxon>Ancylostoma</taxon>
    </lineage>
</organism>
<evidence type="ECO:0000313" key="2">
    <source>
        <dbReference type="Proteomes" id="UP000024635"/>
    </source>
</evidence>
<keyword evidence="2" id="KW-1185">Reference proteome</keyword>
<accession>A0A016WUS4</accession>
<sequence length="124" mass="13941">MESGTTVFNPYKQKDIDLLESVQNNFTRKVFMRCSGIGYSSIPNATERSKQLGSPTLRRRRTKNDLVGMYEILTGTTDIDGTAFFMFASRRTRSGGLRLAESVANSQTDQNFPRTELSDCSLHC</sequence>
<evidence type="ECO:0000313" key="1">
    <source>
        <dbReference type="EMBL" id="EYC43361.1"/>
    </source>
</evidence>
<dbReference type="OrthoDB" id="5872222at2759"/>
<dbReference type="EMBL" id="JARK01000096">
    <property type="protein sequence ID" value="EYC43361.1"/>
    <property type="molecule type" value="Genomic_DNA"/>
</dbReference>
<gene>
    <name evidence="1" type="primary">Acey_s0496.g2482</name>
    <name evidence="1" type="ORF">Y032_0496g2482</name>
</gene>
<protein>
    <submittedName>
        <fullName evidence="1">Uncharacterized protein</fullName>
    </submittedName>
</protein>
<dbReference type="AlphaFoldDB" id="A0A016WUS4"/>
<reference evidence="2" key="1">
    <citation type="journal article" date="2015" name="Nat. Genet.">
        <title>The genome and transcriptome of the zoonotic hookworm Ancylostoma ceylanicum identify infection-specific gene families.</title>
        <authorList>
            <person name="Schwarz E.M."/>
            <person name="Hu Y."/>
            <person name="Antoshechkin I."/>
            <person name="Miller M.M."/>
            <person name="Sternberg P.W."/>
            <person name="Aroian R.V."/>
        </authorList>
    </citation>
    <scope>NUCLEOTIDE SEQUENCE</scope>
    <source>
        <strain evidence="2">HY135</strain>
    </source>
</reference>
<name>A0A016WUS4_9BILA</name>
<comment type="caution">
    <text evidence="1">The sequence shown here is derived from an EMBL/GenBank/DDBJ whole genome shotgun (WGS) entry which is preliminary data.</text>
</comment>
<proteinExistence type="predicted"/>
<dbReference type="Proteomes" id="UP000024635">
    <property type="component" value="Unassembled WGS sequence"/>
</dbReference>